<name>A0A231MV08_9GAMM</name>
<gene>
    <name evidence="5" type="primary">fliE</name>
    <name evidence="6" type="ORF">AN401_04435</name>
</gene>
<dbReference type="Proteomes" id="UP000217763">
    <property type="component" value="Chromosome"/>
</dbReference>
<keyword evidence="6" id="KW-0969">Cilium</keyword>
<dbReference type="Pfam" id="PF02049">
    <property type="entry name" value="FliE"/>
    <property type="match status" value="1"/>
</dbReference>
<dbReference type="PANTHER" id="PTHR34653">
    <property type="match status" value="1"/>
</dbReference>
<evidence type="ECO:0000256" key="4">
    <source>
        <dbReference type="ARBA" id="ARBA00023143"/>
    </source>
</evidence>
<dbReference type="EMBL" id="CP012621">
    <property type="protein sequence ID" value="ATG73194.1"/>
    <property type="molecule type" value="Genomic_DNA"/>
</dbReference>
<sequence length="104" mass="11405">MDIKASALLNEMQALQGEMRTPNQVNAPGLHQDFSALLSKAINNVNELQQSTDSLRGRFELGDEAVSLEQVMIAAQKSGIAFEATVQVRNKLVDAYKTIMNMPV</sequence>
<evidence type="ECO:0000256" key="5">
    <source>
        <dbReference type="HAMAP-Rule" id="MF_00724"/>
    </source>
</evidence>
<dbReference type="InterPro" id="IPR001624">
    <property type="entry name" value="FliE"/>
</dbReference>
<proteinExistence type="inferred from homology"/>
<keyword evidence="6" id="KW-0966">Cell projection</keyword>
<evidence type="ECO:0000256" key="1">
    <source>
        <dbReference type="ARBA" id="ARBA00004117"/>
    </source>
</evidence>
<keyword evidence="6" id="KW-0282">Flagellum</keyword>
<dbReference type="GO" id="GO:0071973">
    <property type="term" value="P:bacterial-type flagellum-dependent cell motility"/>
    <property type="evidence" value="ECO:0007669"/>
    <property type="project" value="InterPro"/>
</dbReference>
<dbReference type="KEGG" id="zdf:AN401_04435"/>
<dbReference type="GO" id="GO:0005198">
    <property type="term" value="F:structural molecule activity"/>
    <property type="evidence" value="ECO:0007669"/>
    <property type="project" value="UniProtKB-UniRule"/>
</dbReference>
<comment type="similarity">
    <text evidence="2 5">Belongs to the FliE family.</text>
</comment>
<organism evidence="6 7">
    <name type="scientific">Zobellella denitrificans</name>
    <dbReference type="NCBI Taxonomy" id="347534"/>
    <lineage>
        <taxon>Bacteria</taxon>
        <taxon>Pseudomonadati</taxon>
        <taxon>Pseudomonadota</taxon>
        <taxon>Gammaproteobacteria</taxon>
        <taxon>Aeromonadales</taxon>
        <taxon>Aeromonadaceae</taxon>
        <taxon>Zobellella</taxon>
    </lineage>
</organism>
<keyword evidence="4 5" id="KW-0975">Bacterial flagellum</keyword>
<dbReference type="PRINTS" id="PR01006">
    <property type="entry name" value="FLGHOOKFLIE"/>
</dbReference>
<keyword evidence="7" id="KW-1185">Reference proteome</keyword>
<dbReference type="GO" id="GO:0009425">
    <property type="term" value="C:bacterial-type flagellum basal body"/>
    <property type="evidence" value="ECO:0007669"/>
    <property type="project" value="UniProtKB-SubCell"/>
</dbReference>
<evidence type="ECO:0000256" key="2">
    <source>
        <dbReference type="ARBA" id="ARBA00009272"/>
    </source>
</evidence>
<protein>
    <recommendedName>
        <fullName evidence="3 5">Flagellar hook-basal body complex protein FliE</fullName>
    </recommendedName>
</protein>
<accession>A0A231MV08</accession>
<dbReference type="HAMAP" id="MF_00724">
    <property type="entry name" value="FliE"/>
    <property type="match status" value="1"/>
</dbReference>
<dbReference type="PANTHER" id="PTHR34653:SF1">
    <property type="entry name" value="FLAGELLAR HOOK-BASAL BODY COMPLEX PROTEIN FLIE"/>
    <property type="match status" value="1"/>
</dbReference>
<dbReference type="OrthoDB" id="8909229at2"/>
<evidence type="ECO:0000313" key="7">
    <source>
        <dbReference type="Proteomes" id="UP000217763"/>
    </source>
</evidence>
<evidence type="ECO:0000256" key="3">
    <source>
        <dbReference type="ARBA" id="ARBA00018024"/>
    </source>
</evidence>
<evidence type="ECO:0000313" key="6">
    <source>
        <dbReference type="EMBL" id="ATG73194.1"/>
    </source>
</evidence>
<dbReference type="RefSeq" id="WP_094040921.1">
    <property type="nucleotide sequence ID" value="NZ_CP012621.1"/>
</dbReference>
<dbReference type="AlphaFoldDB" id="A0A231MV08"/>
<dbReference type="GO" id="GO:0003774">
    <property type="term" value="F:cytoskeletal motor activity"/>
    <property type="evidence" value="ECO:0007669"/>
    <property type="project" value="InterPro"/>
</dbReference>
<comment type="subcellular location">
    <subcellularLocation>
        <location evidence="1 5">Bacterial flagellum basal body</location>
    </subcellularLocation>
</comment>
<dbReference type="NCBIfam" id="TIGR00205">
    <property type="entry name" value="fliE"/>
    <property type="match status" value="1"/>
</dbReference>
<reference evidence="7" key="1">
    <citation type="submission" date="2015-09" db="EMBL/GenBank/DDBJ databases">
        <authorList>
            <person name="Shao Z."/>
            <person name="Wang L."/>
        </authorList>
    </citation>
    <scope>NUCLEOTIDE SEQUENCE [LARGE SCALE GENOMIC DNA]</scope>
    <source>
        <strain evidence="7">F13-1</strain>
    </source>
</reference>